<protein>
    <submittedName>
        <fullName evidence="1">Uncharacterized protein</fullName>
    </submittedName>
</protein>
<dbReference type="AlphaFoldDB" id="A0A9K3EGW9"/>
<keyword evidence="2" id="KW-1185">Reference proteome</keyword>
<proteinExistence type="predicted"/>
<name>A0A9K3EGW9_HELAN</name>
<evidence type="ECO:0000313" key="1">
    <source>
        <dbReference type="EMBL" id="KAF5773302.1"/>
    </source>
</evidence>
<reference evidence="1" key="2">
    <citation type="submission" date="2020-06" db="EMBL/GenBank/DDBJ databases">
        <title>Helianthus annuus Genome sequencing and assembly Release 2.</title>
        <authorList>
            <person name="Gouzy J."/>
            <person name="Langlade N."/>
            <person name="Munos S."/>
        </authorList>
    </citation>
    <scope>NUCLEOTIDE SEQUENCE</scope>
    <source>
        <tissue evidence="1">Leaves</tissue>
    </source>
</reference>
<dbReference type="EMBL" id="MNCJ02000328">
    <property type="protein sequence ID" value="KAF5773302.1"/>
    <property type="molecule type" value="Genomic_DNA"/>
</dbReference>
<evidence type="ECO:0000313" key="2">
    <source>
        <dbReference type="Proteomes" id="UP000215914"/>
    </source>
</evidence>
<gene>
    <name evidence="1" type="ORF">HanXRQr2_Chr13g0587131</name>
</gene>
<sequence length="54" mass="6311">MGFQDPLDRIPTSRIQCSCLGGVTRIRLVVLDMSTFFYLKWISFFKHLGKNLFI</sequence>
<organism evidence="1 2">
    <name type="scientific">Helianthus annuus</name>
    <name type="common">Common sunflower</name>
    <dbReference type="NCBI Taxonomy" id="4232"/>
    <lineage>
        <taxon>Eukaryota</taxon>
        <taxon>Viridiplantae</taxon>
        <taxon>Streptophyta</taxon>
        <taxon>Embryophyta</taxon>
        <taxon>Tracheophyta</taxon>
        <taxon>Spermatophyta</taxon>
        <taxon>Magnoliopsida</taxon>
        <taxon>eudicotyledons</taxon>
        <taxon>Gunneridae</taxon>
        <taxon>Pentapetalae</taxon>
        <taxon>asterids</taxon>
        <taxon>campanulids</taxon>
        <taxon>Asterales</taxon>
        <taxon>Asteraceae</taxon>
        <taxon>Asteroideae</taxon>
        <taxon>Heliantheae alliance</taxon>
        <taxon>Heliantheae</taxon>
        <taxon>Helianthus</taxon>
    </lineage>
</organism>
<reference evidence="1" key="1">
    <citation type="journal article" date="2017" name="Nature">
        <title>The sunflower genome provides insights into oil metabolism, flowering and Asterid evolution.</title>
        <authorList>
            <person name="Badouin H."/>
            <person name="Gouzy J."/>
            <person name="Grassa C.J."/>
            <person name="Murat F."/>
            <person name="Staton S.E."/>
            <person name="Cottret L."/>
            <person name="Lelandais-Briere C."/>
            <person name="Owens G.L."/>
            <person name="Carrere S."/>
            <person name="Mayjonade B."/>
            <person name="Legrand L."/>
            <person name="Gill N."/>
            <person name="Kane N.C."/>
            <person name="Bowers J.E."/>
            <person name="Hubner S."/>
            <person name="Bellec A."/>
            <person name="Berard A."/>
            <person name="Berges H."/>
            <person name="Blanchet N."/>
            <person name="Boniface M.C."/>
            <person name="Brunel D."/>
            <person name="Catrice O."/>
            <person name="Chaidir N."/>
            <person name="Claudel C."/>
            <person name="Donnadieu C."/>
            <person name="Faraut T."/>
            <person name="Fievet G."/>
            <person name="Helmstetter N."/>
            <person name="King M."/>
            <person name="Knapp S.J."/>
            <person name="Lai Z."/>
            <person name="Le Paslier M.C."/>
            <person name="Lippi Y."/>
            <person name="Lorenzon L."/>
            <person name="Mandel J.R."/>
            <person name="Marage G."/>
            <person name="Marchand G."/>
            <person name="Marquand E."/>
            <person name="Bret-Mestries E."/>
            <person name="Morien E."/>
            <person name="Nambeesan S."/>
            <person name="Nguyen T."/>
            <person name="Pegot-Espagnet P."/>
            <person name="Pouilly N."/>
            <person name="Raftis F."/>
            <person name="Sallet E."/>
            <person name="Schiex T."/>
            <person name="Thomas J."/>
            <person name="Vandecasteele C."/>
            <person name="Vares D."/>
            <person name="Vear F."/>
            <person name="Vautrin S."/>
            <person name="Crespi M."/>
            <person name="Mangin B."/>
            <person name="Burke J.M."/>
            <person name="Salse J."/>
            <person name="Munos S."/>
            <person name="Vincourt P."/>
            <person name="Rieseberg L.H."/>
            <person name="Langlade N.B."/>
        </authorList>
    </citation>
    <scope>NUCLEOTIDE SEQUENCE</scope>
    <source>
        <tissue evidence="1">Leaves</tissue>
    </source>
</reference>
<dbReference type="Proteomes" id="UP000215914">
    <property type="component" value="Unassembled WGS sequence"/>
</dbReference>
<dbReference type="Gramene" id="mRNA:HanXRQr2_Chr13g0587131">
    <property type="protein sequence ID" value="mRNA:HanXRQr2_Chr13g0587131"/>
    <property type="gene ID" value="HanXRQr2_Chr13g0587131"/>
</dbReference>
<accession>A0A9K3EGW9</accession>
<comment type="caution">
    <text evidence="1">The sequence shown here is derived from an EMBL/GenBank/DDBJ whole genome shotgun (WGS) entry which is preliminary data.</text>
</comment>